<dbReference type="OrthoDB" id="5765987at2"/>
<accession>A0A3P3QPU2</accession>
<comment type="caution">
    <text evidence="3">The sequence shown here is derived from an EMBL/GenBank/DDBJ whole genome shotgun (WGS) entry which is preliminary data.</text>
</comment>
<dbReference type="PANTHER" id="PTHR35936:SF6">
    <property type="entry name" value="AMINO ACID ABC TRANSPORTER SUBSTRATE-BINDING PAAT FAMILY PROTEIN"/>
    <property type="match status" value="1"/>
</dbReference>
<protein>
    <submittedName>
        <fullName evidence="3">Uncharacterized protein</fullName>
    </submittedName>
</protein>
<dbReference type="SUPFAM" id="SSF53850">
    <property type="entry name" value="Periplasmic binding protein-like II"/>
    <property type="match status" value="1"/>
</dbReference>
<comment type="similarity">
    <text evidence="1">Belongs to the bacterial solute-binding protein 3 family.</text>
</comment>
<sequence length="245" mass="27247">MQHRLLVVLALFMLPVVLAAPTASPEKVLRMGIHNFPPDFVVSADGKRCAGEGYVLAQRIFAKAGFKLKAVCTTPARMYLLLDQGEVDFSINIKTTAAISRKHQFVEPAYMSMQLMLYSHAPSSTAPQDKTIAAIRSFDYLGQRQQLLQQGYQLVDMPDSISAIQLFLHQRTQYLISYQGPFVAYTGQQATDVVDVKQKKLAEVDAYFVVSAASAYQQRIIEVVQQYARAHSCSYLKGCDTATIP</sequence>
<name>A0A3P3QPU2_9GAMM</name>
<dbReference type="EMBL" id="RRCF01000001">
    <property type="protein sequence ID" value="RRJ23257.1"/>
    <property type="molecule type" value="Genomic_DNA"/>
</dbReference>
<evidence type="ECO:0000256" key="2">
    <source>
        <dbReference type="SAM" id="SignalP"/>
    </source>
</evidence>
<keyword evidence="4" id="KW-1185">Reference proteome</keyword>
<dbReference type="Gene3D" id="3.40.190.10">
    <property type="entry name" value="Periplasmic binding protein-like II"/>
    <property type="match status" value="1"/>
</dbReference>
<gene>
    <name evidence="3" type="ORF">EIK76_04000</name>
</gene>
<dbReference type="RefSeq" id="WP_052749257.1">
    <property type="nucleotide sequence ID" value="NZ_LAVS01000008.1"/>
</dbReference>
<keyword evidence="2" id="KW-0732">Signal</keyword>
<dbReference type="Proteomes" id="UP000276260">
    <property type="component" value="Unassembled WGS sequence"/>
</dbReference>
<evidence type="ECO:0000313" key="3">
    <source>
        <dbReference type="EMBL" id="RRJ23257.1"/>
    </source>
</evidence>
<organism evidence="3 4">
    <name type="scientific">Rheinheimera mesophila</name>
    <dbReference type="NCBI Taxonomy" id="1547515"/>
    <lineage>
        <taxon>Bacteria</taxon>
        <taxon>Pseudomonadati</taxon>
        <taxon>Pseudomonadota</taxon>
        <taxon>Gammaproteobacteria</taxon>
        <taxon>Chromatiales</taxon>
        <taxon>Chromatiaceae</taxon>
        <taxon>Rheinheimera</taxon>
    </lineage>
</organism>
<reference evidence="3 4" key="1">
    <citation type="submission" date="2018-11" db="EMBL/GenBank/DDBJ databases">
        <title>Draft genome analysis of Rheinheimera mesophila isolated from an industrial waste site.</title>
        <authorList>
            <person name="Yu Q."/>
            <person name="Qi Y."/>
            <person name="Zhang H."/>
            <person name="Lu Y."/>
            <person name="Pu J."/>
        </authorList>
    </citation>
    <scope>NUCLEOTIDE SEQUENCE [LARGE SCALE GENOMIC DNA]</scope>
    <source>
        <strain evidence="3 4">IITR13</strain>
    </source>
</reference>
<proteinExistence type="inferred from homology"/>
<feature type="signal peptide" evidence="2">
    <location>
        <begin position="1"/>
        <end position="19"/>
    </location>
</feature>
<evidence type="ECO:0000313" key="4">
    <source>
        <dbReference type="Proteomes" id="UP000276260"/>
    </source>
</evidence>
<evidence type="ECO:0000256" key="1">
    <source>
        <dbReference type="ARBA" id="ARBA00010333"/>
    </source>
</evidence>
<feature type="chain" id="PRO_5018120845" evidence="2">
    <location>
        <begin position="20"/>
        <end position="245"/>
    </location>
</feature>
<dbReference type="AlphaFoldDB" id="A0A3P3QPU2"/>
<dbReference type="PANTHER" id="PTHR35936">
    <property type="entry name" value="MEMBRANE-BOUND LYTIC MUREIN TRANSGLYCOSYLASE F"/>
    <property type="match status" value="1"/>
</dbReference>